<organism evidence="1 2">
    <name type="scientific">Portunus trituberculatus</name>
    <name type="common">Swimming crab</name>
    <name type="synonym">Neptunus trituberculatus</name>
    <dbReference type="NCBI Taxonomy" id="210409"/>
    <lineage>
        <taxon>Eukaryota</taxon>
        <taxon>Metazoa</taxon>
        <taxon>Ecdysozoa</taxon>
        <taxon>Arthropoda</taxon>
        <taxon>Crustacea</taxon>
        <taxon>Multicrustacea</taxon>
        <taxon>Malacostraca</taxon>
        <taxon>Eumalacostraca</taxon>
        <taxon>Eucarida</taxon>
        <taxon>Decapoda</taxon>
        <taxon>Pleocyemata</taxon>
        <taxon>Brachyura</taxon>
        <taxon>Eubrachyura</taxon>
        <taxon>Portunoidea</taxon>
        <taxon>Portunidae</taxon>
        <taxon>Portuninae</taxon>
        <taxon>Portunus</taxon>
    </lineage>
</organism>
<gene>
    <name evidence="1" type="ORF">E2C01_043266</name>
</gene>
<dbReference type="Proteomes" id="UP000324222">
    <property type="component" value="Unassembled WGS sequence"/>
</dbReference>
<protein>
    <submittedName>
        <fullName evidence="1">Uncharacterized protein</fullName>
    </submittedName>
</protein>
<accession>A0A5B7FWU7</accession>
<name>A0A5B7FWU7_PORTR</name>
<dbReference type="EMBL" id="VSRR010008884">
    <property type="protein sequence ID" value="MPC49463.1"/>
    <property type="molecule type" value="Genomic_DNA"/>
</dbReference>
<keyword evidence="2" id="KW-1185">Reference proteome</keyword>
<evidence type="ECO:0000313" key="2">
    <source>
        <dbReference type="Proteomes" id="UP000324222"/>
    </source>
</evidence>
<proteinExistence type="predicted"/>
<comment type="caution">
    <text evidence="1">The sequence shown here is derived from an EMBL/GenBank/DDBJ whole genome shotgun (WGS) entry which is preliminary data.</text>
</comment>
<reference evidence="1 2" key="1">
    <citation type="submission" date="2019-05" db="EMBL/GenBank/DDBJ databases">
        <title>Another draft genome of Portunus trituberculatus and its Hox gene families provides insights of decapod evolution.</title>
        <authorList>
            <person name="Jeong J.-H."/>
            <person name="Song I."/>
            <person name="Kim S."/>
            <person name="Choi T."/>
            <person name="Kim D."/>
            <person name="Ryu S."/>
            <person name="Kim W."/>
        </authorList>
    </citation>
    <scope>NUCLEOTIDE SEQUENCE [LARGE SCALE GENOMIC DNA]</scope>
    <source>
        <tissue evidence="1">Muscle</tissue>
    </source>
</reference>
<evidence type="ECO:0000313" key="1">
    <source>
        <dbReference type="EMBL" id="MPC49463.1"/>
    </source>
</evidence>
<sequence>MRLSDIVWDARGIRVTCRTVSLGGVGTRAGSGGRWGGLHVTLSGRLHTPTSFPPPVWGIPGGKIEGSI</sequence>
<dbReference type="AlphaFoldDB" id="A0A5B7FWU7"/>